<feature type="transmembrane region" description="Helical" evidence="1">
    <location>
        <begin position="293"/>
        <end position="318"/>
    </location>
</feature>
<reference evidence="2 3" key="1">
    <citation type="journal article" date="2002" name="Nature">
        <title>Comparison of the genomes of two Xanthomonas pathogens with differing host specificities.</title>
        <authorList>
            <person name="da Silva A.C."/>
            <person name="Ferro J.A."/>
            <person name="Reinach F.C."/>
            <person name="Farah C.S."/>
            <person name="Furlan L.R."/>
            <person name="Quaggio R.B."/>
            <person name="Monteiro-Vitorello C.B."/>
            <person name="Van Sluys M.A."/>
            <person name="Almeida N.F."/>
            <person name="Alves L.M."/>
            <person name="do Amaral A.M."/>
            <person name="Bertolini M.C."/>
            <person name="Camargo L.E."/>
            <person name="Camarotte G."/>
            <person name="Cannavan F."/>
            <person name="Cardozo J."/>
            <person name="Chambergo F."/>
            <person name="Ciapina L.P."/>
            <person name="Cicarelli R.M."/>
            <person name="Coutinho L.L."/>
            <person name="Cursino-Santos J.R."/>
            <person name="El-Dorry H."/>
            <person name="Faria J.B."/>
            <person name="Ferreira A.J."/>
            <person name="Ferreira R.C."/>
            <person name="Ferro M.I."/>
            <person name="Formighieri E.F."/>
            <person name="Franco M.C."/>
            <person name="Greggio C.C."/>
            <person name="Gruber A."/>
            <person name="Katsuyama A.M."/>
            <person name="Kishi L.T."/>
            <person name="Leite R.P."/>
            <person name="Lemos E.G."/>
            <person name="Lemos M.V."/>
            <person name="Locali E.C."/>
            <person name="Machado M.A."/>
            <person name="Madeira A.M."/>
            <person name="Martinez-Rossi N.M."/>
            <person name="Martins E.C."/>
            <person name="Meidanis J."/>
            <person name="Menck C.F."/>
            <person name="Miyaki C.Y."/>
            <person name="Moon D.H."/>
            <person name="Moreira L.M."/>
            <person name="Novo M.T."/>
            <person name="Okura V.K."/>
            <person name="Oliveira M.C."/>
            <person name="Oliveira V.R."/>
            <person name="Pereira H.A."/>
            <person name="Rossi A."/>
            <person name="Sena J.A."/>
            <person name="Silva C."/>
            <person name="de Souza R.F."/>
            <person name="Spinola L.A."/>
            <person name="Takita M.A."/>
            <person name="Tamura R.E."/>
            <person name="Teixeira E.C."/>
            <person name="Tezza R.I."/>
            <person name="Trindade dos Santos M."/>
            <person name="Truffi D."/>
            <person name="Tsai S.M."/>
            <person name="White F.F."/>
            <person name="Setubal J.C."/>
            <person name="Kitajima J.P."/>
        </authorList>
    </citation>
    <scope>NUCLEOTIDE SEQUENCE [LARGE SCALE GENOMIC DNA]</scope>
    <source>
        <strain evidence="2 3">306</strain>
    </source>
</reference>
<proteinExistence type="predicted"/>
<organism evidence="2 3">
    <name type="scientific">Xanthomonas axonopodis pv. citri (strain 306)</name>
    <dbReference type="NCBI Taxonomy" id="190486"/>
    <lineage>
        <taxon>Bacteria</taxon>
        <taxon>Pseudomonadati</taxon>
        <taxon>Pseudomonadota</taxon>
        <taxon>Gammaproteobacteria</taxon>
        <taxon>Lysobacterales</taxon>
        <taxon>Lysobacteraceae</taxon>
        <taxon>Xanthomonas</taxon>
    </lineage>
</organism>
<keyword evidence="1" id="KW-1133">Transmembrane helix</keyword>
<keyword evidence="1" id="KW-0812">Transmembrane</keyword>
<feature type="transmembrane region" description="Helical" evidence="1">
    <location>
        <begin position="324"/>
        <end position="348"/>
    </location>
</feature>
<feature type="transmembrane region" description="Helical" evidence="1">
    <location>
        <begin position="244"/>
        <end position="264"/>
    </location>
</feature>
<feature type="transmembrane region" description="Helical" evidence="1">
    <location>
        <begin position="124"/>
        <end position="142"/>
    </location>
</feature>
<feature type="transmembrane region" description="Helical" evidence="1">
    <location>
        <begin position="100"/>
        <end position="118"/>
    </location>
</feature>
<evidence type="ECO:0008006" key="4">
    <source>
        <dbReference type="Google" id="ProtNLM"/>
    </source>
</evidence>
<dbReference type="Proteomes" id="UP000000576">
    <property type="component" value="Chromosome"/>
</dbReference>
<feature type="transmembrane region" description="Helical" evidence="1">
    <location>
        <begin position="412"/>
        <end position="443"/>
    </location>
</feature>
<feature type="transmembrane region" description="Helical" evidence="1">
    <location>
        <begin position="385"/>
        <end position="405"/>
    </location>
</feature>
<feature type="transmembrane region" description="Helical" evidence="1">
    <location>
        <begin position="193"/>
        <end position="212"/>
    </location>
</feature>
<evidence type="ECO:0000313" key="2">
    <source>
        <dbReference type="EMBL" id="AAM34944.1"/>
    </source>
</evidence>
<dbReference type="AlphaFoldDB" id="A0AAI7ZC74"/>
<protein>
    <recommendedName>
        <fullName evidence="4">Polysaccharide biosynthesis protein</fullName>
    </recommendedName>
</protein>
<dbReference type="EMBL" id="AE008923">
    <property type="protein sequence ID" value="AAM34944.1"/>
    <property type="molecule type" value="Genomic_DNA"/>
</dbReference>
<keyword evidence="1" id="KW-0472">Membrane</keyword>
<feature type="transmembrane region" description="Helical" evidence="1">
    <location>
        <begin position="57"/>
        <end position="79"/>
    </location>
</feature>
<gene>
    <name evidence="2" type="ordered locus">XAC0052</name>
</gene>
<accession>A0AAI7ZC74</accession>
<evidence type="ECO:0000256" key="1">
    <source>
        <dbReference type="SAM" id="Phobius"/>
    </source>
</evidence>
<sequence length="460" mass="48607">MPCTDACIRRAAMIAAQRMRAGFVAGAVLYALGQGCALLFQWPLLRRFGLQGYGDVGLAHLGLVTVLFLADLGYASLFLREDPAAPGWNARWRQALWHRLLATLVLDLLWIAGVWWSGRGQGEGFRYLLAALSATVFGLVGYSAPLLARGRMLAGFIVQQVAMPATILAWFVLQQLPGWDGGLGAGLAVSLGYLLQALVNIAVFGAPLQLLWPRRGGGRRMLRPALQLSLLSIAGTLHDRLTPLLLASVAPAFLPVYLFLNYLLNGASGVFNQFNRLLVADARGPAGEHWAGALVSLVLGAAAVGALALLVVAAAWGSAEQRAWLPWVTPVLAAGATTLLSSVLAALLIGRHREATMVPLLLGGALCSALLQVAAAAAHAPQWMLWLRFLCVLAMAAASLHLCGLRLNAGGYAALLSAVLAVSLGGGPVTMTLAALLLVPVAWTVWQRRSLLHTTLSARA</sequence>
<feature type="transmembrane region" description="Helical" evidence="1">
    <location>
        <begin position="360"/>
        <end position="379"/>
    </location>
</feature>
<dbReference type="KEGG" id="xac:XAC0052"/>
<name>A0AAI7ZC74_XANAC</name>
<evidence type="ECO:0000313" key="3">
    <source>
        <dbReference type="Proteomes" id="UP000000576"/>
    </source>
</evidence>
<feature type="transmembrane region" description="Helical" evidence="1">
    <location>
        <begin position="21"/>
        <end position="45"/>
    </location>
</feature>
<feature type="transmembrane region" description="Helical" evidence="1">
    <location>
        <begin position="154"/>
        <end position="173"/>
    </location>
</feature>